<feature type="signal peptide" evidence="1">
    <location>
        <begin position="1"/>
        <end position="18"/>
    </location>
</feature>
<organism evidence="2 3">
    <name type="scientific">Pangasianodon hypophthalmus</name>
    <name type="common">Striped catfish</name>
    <name type="synonym">Helicophagus hypophthalmus</name>
    <dbReference type="NCBI Taxonomy" id="310915"/>
    <lineage>
        <taxon>Eukaryota</taxon>
        <taxon>Metazoa</taxon>
        <taxon>Chordata</taxon>
        <taxon>Craniata</taxon>
        <taxon>Vertebrata</taxon>
        <taxon>Euteleostomi</taxon>
        <taxon>Actinopterygii</taxon>
        <taxon>Neopterygii</taxon>
        <taxon>Teleostei</taxon>
        <taxon>Ostariophysi</taxon>
        <taxon>Siluriformes</taxon>
        <taxon>Pangasiidae</taxon>
        <taxon>Pangasianodon</taxon>
    </lineage>
</organism>
<evidence type="ECO:0000256" key="1">
    <source>
        <dbReference type="SAM" id="SignalP"/>
    </source>
</evidence>
<dbReference type="EMBL" id="VFJC01000031">
    <property type="protein sequence ID" value="KAB5517023.1"/>
    <property type="molecule type" value="Genomic_DNA"/>
</dbReference>
<accession>A0A5N5JHT3</accession>
<protein>
    <submittedName>
        <fullName evidence="2">Uncharacterized protein</fullName>
    </submittedName>
</protein>
<gene>
    <name evidence="2" type="ORF">PHYPO_G00184730</name>
</gene>
<name>A0A5N5JHT3_PANHP</name>
<sequence length="211" mass="24130">MELHTVCVLLLLAVCVGATPDRYYVQKQQSYPVKAQELSGAPGDLLDHLDHQDILHLESLEVQVHRENQVKMECLEKEDILDLEDPKEQEDLREPPAALVLLVSPLLESQDLTVYLGQWGLKENLVQKDFQVFLAYLDTKVNQVMVCKDVLVHLAKWVRWVLQVSLVNLELENLVQLDTLGNPESQVCQVEMGLQVPWVHKAQREPQALRV</sequence>
<keyword evidence="3" id="KW-1185">Reference proteome</keyword>
<keyword evidence="1" id="KW-0732">Signal</keyword>
<comment type="caution">
    <text evidence="2">The sequence shown here is derived from an EMBL/GenBank/DDBJ whole genome shotgun (WGS) entry which is preliminary data.</text>
</comment>
<reference evidence="2 3" key="1">
    <citation type="submission" date="2019-06" db="EMBL/GenBank/DDBJ databases">
        <title>A chromosome-scale genome assembly of the striped catfish, Pangasianodon hypophthalmus.</title>
        <authorList>
            <person name="Wen M."/>
            <person name="Zahm M."/>
            <person name="Roques C."/>
            <person name="Cabau C."/>
            <person name="Klopp C."/>
            <person name="Donnadieu C."/>
            <person name="Jouanno E."/>
            <person name="Avarre J.-C."/>
            <person name="Campet M."/>
            <person name="Ha T.T.T."/>
            <person name="Dugue R."/>
            <person name="Lampietro C."/>
            <person name="Louis A."/>
            <person name="Herpin A."/>
            <person name="Echchiki A."/>
            <person name="Berthelot C."/>
            <person name="Parey E."/>
            <person name="Roest-Crollius H."/>
            <person name="Braasch I."/>
            <person name="Postlethwait J."/>
            <person name="Bobe J."/>
            <person name="Montfort J."/>
            <person name="Bouchez O."/>
            <person name="Begum T."/>
            <person name="Schartl M."/>
            <person name="Guiguen Y."/>
        </authorList>
    </citation>
    <scope>NUCLEOTIDE SEQUENCE [LARGE SCALE GENOMIC DNA]</scope>
    <source>
        <strain evidence="2 3">Indonesia</strain>
        <tissue evidence="2">Blood</tissue>
    </source>
</reference>
<dbReference type="AlphaFoldDB" id="A0A5N5JHT3"/>
<evidence type="ECO:0000313" key="3">
    <source>
        <dbReference type="Proteomes" id="UP000327468"/>
    </source>
</evidence>
<dbReference type="Proteomes" id="UP000327468">
    <property type="component" value="Chromosome 30"/>
</dbReference>
<evidence type="ECO:0000313" key="2">
    <source>
        <dbReference type="EMBL" id="KAB5517023.1"/>
    </source>
</evidence>
<proteinExistence type="predicted"/>
<feature type="chain" id="PRO_5024329683" evidence="1">
    <location>
        <begin position="19"/>
        <end position="211"/>
    </location>
</feature>